<proteinExistence type="predicted"/>
<name>A0A7X9FUB9_9DELT</name>
<feature type="domain" description="DUF4126" evidence="2">
    <location>
        <begin position="8"/>
        <end position="177"/>
    </location>
</feature>
<dbReference type="InterPro" id="IPR025196">
    <property type="entry name" value="DUF4126"/>
</dbReference>
<feature type="transmembrane region" description="Helical" evidence="1">
    <location>
        <begin position="101"/>
        <end position="123"/>
    </location>
</feature>
<keyword evidence="1" id="KW-1133">Transmembrane helix</keyword>
<organism evidence="3 4">
    <name type="scientific">SAR324 cluster bacterium</name>
    <dbReference type="NCBI Taxonomy" id="2024889"/>
    <lineage>
        <taxon>Bacteria</taxon>
        <taxon>Deltaproteobacteria</taxon>
        <taxon>SAR324 cluster</taxon>
    </lineage>
</organism>
<evidence type="ECO:0000259" key="2">
    <source>
        <dbReference type="Pfam" id="PF13548"/>
    </source>
</evidence>
<gene>
    <name evidence="3" type="ORF">GYA55_15080</name>
</gene>
<feature type="transmembrane region" description="Helical" evidence="1">
    <location>
        <begin position="160"/>
        <end position="184"/>
    </location>
</feature>
<evidence type="ECO:0000256" key="1">
    <source>
        <dbReference type="SAM" id="Phobius"/>
    </source>
</evidence>
<dbReference type="EMBL" id="JAAZON010000686">
    <property type="protein sequence ID" value="NMC64487.1"/>
    <property type="molecule type" value="Genomic_DNA"/>
</dbReference>
<feature type="transmembrane region" description="Helical" evidence="1">
    <location>
        <begin position="43"/>
        <end position="65"/>
    </location>
</feature>
<sequence>MESFGTMALLLGIAWGSGINLYATVFLVGILDATESVSLPPDLQVLSHPFVLGASGFLFVMEFFADKVPGLDSIWDAIHTFIRIPAGTLLSIGAANSVNPAIMFAAGLAGGGITAGTHFTKAGSRLLINSSPEPFSNWIASLGSDILVFTIVWMAFYHPIILFLLFFLFLLLLVLTLPLIFMLFSSIKTLFLLPAKLFGFVKH</sequence>
<dbReference type="Proteomes" id="UP000524246">
    <property type="component" value="Unassembled WGS sequence"/>
</dbReference>
<evidence type="ECO:0000313" key="3">
    <source>
        <dbReference type="EMBL" id="NMC64487.1"/>
    </source>
</evidence>
<accession>A0A7X9FUB9</accession>
<reference evidence="3 4" key="1">
    <citation type="journal article" date="2020" name="Biotechnol. Biofuels">
        <title>New insights from the biogas microbiome by comprehensive genome-resolved metagenomics of nearly 1600 species originating from multiple anaerobic digesters.</title>
        <authorList>
            <person name="Campanaro S."/>
            <person name="Treu L."/>
            <person name="Rodriguez-R L.M."/>
            <person name="Kovalovszki A."/>
            <person name="Ziels R.M."/>
            <person name="Maus I."/>
            <person name="Zhu X."/>
            <person name="Kougias P.G."/>
            <person name="Basile A."/>
            <person name="Luo G."/>
            <person name="Schluter A."/>
            <person name="Konstantinidis K.T."/>
            <person name="Angelidaki I."/>
        </authorList>
    </citation>
    <scope>NUCLEOTIDE SEQUENCE [LARGE SCALE GENOMIC DNA]</scope>
    <source>
        <strain evidence="3">AS27yjCOA_65</strain>
    </source>
</reference>
<feature type="transmembrane region" description="Helical" evidence="1">
    <location>
        <begin position="7"/>
        <end position="31"/>
    </location>
</feature>
<dbReference type="AlphaFoldDB" id="A0A7X9FUB9"/>
<keyword evidence="1" id="KW-0812">Transmembrane</keyword>
<evidence type="ECO:0000313" key="4">
    <source>
        <dbReference type="Proteomes" id="UP000524246"/>
    </source>
</evidence>
<keyword evidence="1" id="KW-0472">Membrane</keyword>
<dbReference type="Pfam" id="PF13548">
    <property type="entry name" value="DUF4126"/>
    <property type="match status" value="1"/>
</dbReference>
<protein>
    <submittedName>
        <fullName evidence="3">DUF4126 domain-containing protein</fullName>
    </submittedName>
</protein>
<comment type="caution">
    <text evidence="3">The sequence shown here is derived from an EMBL/GenBank/DDBJ whole genome shotgun (WGS) entry which is preliminary data.</text>
</comment>
<feature type="transmembrane region" description="Helical" evidence="1">
    <location>
        <begin position="135"/>
        <end position="154"/>
    </location>
</feature>